<feature type="non-terminal residue" evidence="1">
    <location>
        <position position="1"/>
    </location>
</feature>
<dbReference type="Proteomes" id="UP000789920">
    <property type="component" value="Unassembled WGS sequence"/>
</dbReference>
<organism evidence="1 2">
    <name type="scientific">Racocetra persica</name>
    <dbReference type="NCBI Taxonomy" id="160502"/>
    <lineage>
        <taxon>Eukaryota</taxon>
        <taxon>Fungi</taxon>
        <taxon>Fungi incertae sedis</taxon>
        <taxon>Mucoromycota</taxon>
        <taxon>Glomeromycotina</taxon>
        <taxon>Glomeromycetes</taxon>
        <taxon>Diversisporales</taxon>
        <taxon>Gigasporaceae</taxon>
        <taxon>Racocetra</taxon>
    </lineage>
</organism>
<feature type="non-terminal residue" evidence="1">
    <location>
        <position position="73"/>
    </location>
</feature>
<evidence type="ECO:0000313" key="1">
    <source>
        <dbReference type="EMBL" id="CAG8835380.1"/>
    </source>
</evidence>
<evidence type="ECO:0000313" key="2">
    <source>
        <dbReference type="Proteomes" id="UP000789920"/>
    </source>
</evidence>
<comment type="caution">
    <text evidence="1">The sequence shown here is derived from an EMBL/GenBank/DDBJ whole genome shotgun (WGS) entry which is preliminary data.</text>
</comment>
<name>A0ACA9SFV8_9GLOM</name>
<reference evidence="1" key="1">
    <citation type="submission" date="2021-06" db="EMBL/GenBank/DDBJ databases">
        <authorList>
            <person name="Kallberg Y."/>
            <person name="Tangrot J."/>
            <person name="Rosling A."/>
        </authorList>
    </citation>
    <scope>NUCLEOTIDE SEQUENCE</scope>
    <source>
        <strain evidence="1">MA461A</strain>
    </source>
</reference>
<accession>A0ACA9SFV8</accession>
<keyword evidence="2" id="KW-1185">Reference proteome</keyword>
<sequence>VVFLAGVLPATKKKSGGSSFRPCRALVLFLRMVLSLGGFLRVDLLSMGLPAKQKKKVVLPSGGSSFEWGGFSY</sequence>
<proteinExistence type="predicted"/>
<gene>
    <name evidence="1" type="ORF">RPERSI_LOCUS29526</name>
</gene>
<protein>
    <submittedName>
        <fullName evidence="1">13182_t:CDS:1</fullName>
    </submittedName>
</protein>
<dbReference type="EMBL" id="CAJVQC010111733">
    <property type="protein sequence ID" value="CAG8835380.1"/>
    <property type="molecule type" value="Genomic_DNA"/>
</dbReference>